<sequence length="219" mass="26072">MKKKYVLNCFFIFRKAQKRKRKSKMFQIRLLQGSNLWETVDINECTTVFDLSCEFSIDFRLFDFYWNEKLLDPFLPLVLQGIKHSDDIPPYITVFPKPEFHANSIHLKIESIIVEALKIEDRKLDNLNLSSEANQIYNSIAEEIENSQTPIDDMEYTEIEPAKAKEMTKDPLPPMWKNDENDDIEYQEQIQKELAQFEFHSIEDASKYLTRILSNEWKF</sequence>
<reference evidence="1" key="1">
    <citation type="submission" date="2016-10" db="EMBL/GenBank/DDBJ databases">
        <authorList>
            <person name="Benchimol M."/>
            <person name="Almeida L.G."/>
            <person name="Vasconcelos A.T."/>
            <person name="Perreira-Neves A."/>
            <person name="Rosa I.A."/>
            <person name="Tasca T."/>
            <person name="Bogo M.R."/>
            <person name="de Souza W."/>
        </authorList>
    </citation>
    <scope>NUCLEOTIDE SEQUENCE [LARGE SCALE GENOMIC DNA]</scope>
    <source>
        <strain evidence="1">K</strain>
    </source>
</reference>
<dbReference type="RefSeq" id="XP_068368328.1">
    <property type="nucleotide sequence ID" value="XM_068497779.1"/>
</dbReference>
<evidence type="ECO:0000313" key="2">
    <source>
        <dbReference type="Proteomes" id="UP000179807"/>
    </source>
</evidence>
<dbReference type="AlphaFoldDB" id="A0A1J4KWD0"/>
<dbReference type="Proteomes" id="UP000179807">
    <property type="component" value="Unassembled WGS sequence"/>
</dbReference>
<accession>A0A1J4KWD0</accession>
<name>A0A1J4KWD0_9EUKA</name>
<protein>
    <submittedName>
        <fullName evidence="1">Uncharacterized protein</fullName>
    </submittedName>
</protein>
<gene>
    <name evidence="1" type="ORF">TRFO_14382</name>
</gene>
<keyword evidence="2" id="KW-1185">Reference proteome</keyword>
<comment type="caution">
    <text evidence="1">The sequence shown here is derived from an EMBL/GenBank/DDBJ whole genome shotgun (WGS) entry which is preliminary data.</text>
</comment>
<dbReference type="GeneID" id="94832483"/>
<organism evidence="1 2">
    <name type="scientific">Tritrichomonas foetus</name>
    <dbReference type="NCBI Taxonomy" id="1144522"/>
    <lineage>
        <taxon>Eukaryota</taxon>
        <taxon>Metamonada</taxon>
        <taxon>Parabasalia</taxon>
        <taxon>Tritrichomonadida</taxon>
        <taxon>Tritrichomonadidae</taxon>
        <taxon>Tritrichomonas</taxon>
    </lineage>
</organism>
<proteinExistence type="predicted"/>
<dbReference type="EMBL" id="MLAK01000261">
    <property type="protein sequence ID" value="OHT15192.1"/>
    <property type="molecule type" value="Genomic_DNA"/>
</dbReference>
<dbReference type="VEuPathDB" id="TrichDB:TRFO_14382"/>
<evidence type="ECO:0000313" key="1">
    <source>
        <dbReference type="EMBL" id="OHT15192.1"/>
    </source>
</evidence>